<keyword evidence="1" id="KW-0472">Membrane</keyword>
<sequence>MAREYLNGNVRKIGGALILGALALLISLALALIYPSVSIWLLAGMMLLLNSLLLALRTAPDGRISQIFHVKSKRDRRFLIVAIPVGSALTAAFFTQGIKGLAIVMWGAMFIGAIRLYVSSGRPGARGGFSSIDQ</sequence>
<accession>A0ABW6F3J3</accession>
<dbReference type="Proteomes" id="UP001598352">
    <property type="component" value="Unassembled WGS sequence"/>
</dbReference>
<dbReference type="RefSeq" id="WP_382775099.1">
    <property type="nucleotide sequence ID" value="NZ_JBHXKZ010000018.1"/>
</dbReference>
<keyword evidence="3" id="KW-1185">Reference proteome</keyword>
<dbReference type="EMBL" id="JBHXKZ010000018">
    <property type="protein sequence ID" value="MFD4825119.1"/>
    <property type="molecule type" value="Genomic_DNA"/>
</dbReference>
<protein>
    <submittedName>
        <fullName evidence="2">Uncharacterized protein</fullName>
    </submittedName>
</protein>
<evidence type="ECO:0000256" key="1">
    <source>
        <dbReference type="SAM" id="Phobius"/>
    </source>
</evidence>
<feature type="transmembrane region" description="Helical" evidence="1">
    <location>
        <begin position="77"/>
        <end position="94"/>
    </location>
</feature>
<proteinExistence type="predicted"/>
<feature type="transmembrane region" description="Helical" evidence="1">
    <location>
        <begin position="12"/>
        <end position="33"/>
    </location>
</feature>
<gene>
    <name evidence="2" type="ORF">ACFWOQ_21340</name>
</gene>
<feature type="transmembrane region" description="Helical" evidence="1">
    <location>
        <begin position="39"/>
        <end position="56"/>
    </location>
</feature>
<evidence type="ECO:0000313" key="3">
    <source>
        <dbReference type="Proteomes" id="UP001598352"/>
    </source>
</evidence>
<evidence type="ECO:0000313" key="2">
    <source>
        <dbReference type="EMBL" id="MFD4825119.1"/>
    </source>
</evidence>
<keyword evidence="1" id="KW-1133">Transmembrane helix</keyword>
<feature type="transmembrane region" description="Helical" evidence="1">
    <location>
        <begin position="100"/>
        <end position="118"/>
    </location>
</feature>
<comment type="caution">
    <text evidence="2">The sequence shown here is derived from an EMBL/GenBank/DDBJ whole genome shotgun (WGS) entry which is preliminary data.</text>
</comment>
<organism evidence="2 3">
    <name type="scientific">Streptomyces rubiginosohelvolus</name>
    <dbReference type="NCBI Taxonomy" id="67362"/>
    <lineage>
        <taxon>Bacteria</taxon>
        <taxon>Bacillati</taxon>
        <taxon>Actinomycetota</taxon>
        <taxon>Actinomycetes</taxon>
        <taxon>Kitasatosporales</taxon>
        <taxon>Streptomycetaceae</taxon>
        <taxon>Streptomyces</taxon>
    </lineage>
</organism>
<reference evidence="2 3" key="1">
    <citation type="submission" date="2024-09" db="EMBL/GenBank/DDBJ databases">
        <title>The Natural Products Discovery Center: Release of the First 8490 Sequenced Strains for Exploring Actinobacteria Biosynthetic Diversity.</title>
        <authorList>
            <person name="Kalkreuter E."/>
            <person name="Kautsar S.A."/>
            <person name="Yang D."/>
            <person name="Bader C.D."/>
            <person name="Teijaro C.N."/>
            <person name="Fluegel L."/>
            <person name="Davis C.M."/>
            <person name="Simpson J.R."/>
            <person name="Lauterbach L."/>
            <person name="Steele A.D."/>
            <person name="Gui C."/>
            <person name="Meng S."/>
            <person name="Li G."/>
            <person name="Viehrig K."/>
            <person name="Ye F."/>
            <person name="Su P."/>
            <person name="Kiefer A.F."/>
            <person name="Nichols A."/>
            <person name="Cepeda A.J."/>
            <person name="Yan W."/>
            <person name="Fan B."/>
            <person name="Jiang Y."/>
            <person name="Adhikari A."/>
            <person name="Zheng C.-J."/>
            <person name="Schuster L."/>
            <person name="Cowan T.M."/>
            <person name="Smanski M.J."/>
            <person name="Chevrette M.G."/>
            <person name="De Carvalho L.P.S."/>
            <person name="Shen B."/>
        </authorList>
    </citation>
    <scope>NUCLEOTIDE SEQUENCE [LARGE SCALE GENOMIC DNA]</scope>
    <source>
        <strain evidence="2 3">NPDC058428</strain>
    </source>
</reference>
<name>A0ABW6F3J3_9ACTN</name>
<keyword evidence="1" id="KW-0812">Transmembrane</keyword>